<reference evidence="5" key="2">
    <citation type="submission" date="2023-05" db="EMBL/GenBank/DDBJ databases">
        <authorList>
            <consortium name="Lawrence Berkeley National Laboratory"/>
            <person name="Steindorff A."/>
            <person name="Hensen N."/>
            <person name="Bonometti L."/>
            <person name="Westerberg I."/>
            <person name="Brannstrom I.O."/>
            <person name="Guillou S."/>
            <person name="Cros-Aarteil S."/>
            <person name="Calhoun S."/>
            <person name="Haridas S."/>
            <person name="Kuo A."/>
            <person name="Mondo S."/>
            <person name="Pangilinan J."/>
            <person name="Riley R."/>
            <person name="Labutti K."/>
            <person name="Andreopoulos B."/>
            <person name="Lipzen A."/>
            <person name="Chen C."/>
            <person name="Yanf M."/>
            <person name="Daum C."/>
            <person name="Ng V."/>
            <person name="Clum A."/>
            <person name="Ohm R."/>
            <person name="Martin F."/>
            <person name="Silar P."/>
            <person name="Natvig D."/>
            <person name="Lalanne C."/>
            <person name="Gautier V."/>
            <person name="Ament-Velasquez S.L."/>
            <person name="Kruys A."/>
            <person name="Hutchinson M.I."/>
            <person name="Powell A.J."/>
            <person name="Barry K."/>
            <person name="Miller A.N."/>
            <person name="Grigoriev I.V."/>
            <person name="Debuchy R."/>
            <person name="Gladieux P."/>
            <person name="Thoren M.H."/>
            <person name="Johannesson H."/>
        </authorList>
    </citation>
    <scope>NUCLEOTIDE SEQUENCE</scope>
    <source>
        <strain evidence="5">PSN309</strain>
    </source>
</reference>
<dbReference type="PRINTS" id="PR00080">
    <property type="entry name" value="SDRFAMILY"/>
</dbReference>
<dbReference type="SUPFAM" id="SSF51735">
    <property type="entry name" value="NAD(P)-binding Rossmann-fold domains"/>
    <property type="match status" value="1"/>
</dbReference>
<sequence>MSAFSFNKPIYLGLELALKALKEGDSVIAAVRTPSNVPSSLLVPAVKVLPFDLSLSQPELDSYATSAFAAFGRVDVLVNNAGYAYMGAIEETEDSLVQKQFDINVFGILRTIRAFLPGLRARGSGFIMNLSSIGGLHGYPSNGVYCATKFALEGITEALAAEIAPFGLKAVIVEPGYFRTAFLTGATSGGSDNIAPENPAYAGTVAHEARAAFWAYNGKQPGNPVEGAARMWEYIAGEGLFKGKERLLRLPLGSDRGALMKQFAKELADTAEVYEEVWRSTDFRK</sequence>
<name>A0AAN6WK37_9PEZI</name>
<dbReference type="InterPro" id="IPR002347">
    <property type="entry name" value="SDR_fam"/>
</dbReference>
<keyword evidence="6" id="KW-1185">Reference proteome</keyword>
<dbReference type="InterPro" id="IPR051911">
    <property type="entry name" value="SDR_oxidoreductase"/>
</dbReference>
<reference evidence="5" key="1">
    <citation type="journal article" date="2023" name="Mol. Phylogenet. Evol.">
        <title>Genome-scale phylogeny and comparative genomics of the fungal order Sordariales.</title>
        <authorList>
            <person name="Hensen N."/>
            <person name="Bonometti L."/>
            <person name="Westerberg I."/>
            <person name="Brannstrom I.O."/>
            <person name="Guillou S."/>
            <person name="Cros-Aarteil S."/>
            <person name="Calhoun S."/>
            <person name="Haridas S."/>
            <person name="Kuo A."/>
            <person name="Mondo S."/>
            <person name="Pangilinan J."/>
            <person name="Riley R."/>
            <person name="LaButti K."/>
            <person name="Andreopoulos B."/>
            <person name="Lipzen A."/>
            <person name="Chen C."/>
            <person name="Yan M."/>
            <person name="Daum C."/>
            <person name="Ng V."/>
            <person name="Clum A."/>
            <person name="Steindorff A."/>
            <person name="Ohm R.A."/>
            <person name="Martin F."/>
            <person name="Silar P."/>
            <person name="Natvig D.O."/>
            <person name="Lalanne C."/>
            <person name="Gautier V."/>
            <person name="Ament-Velasquez S.L."/>
            <person name="Kruys A."/>
            <person name="Hutchinson M.I."/>
            <person name="Powell A.J."/>
            <person name="Barry K."/>
            <person name="Miller A.N."/>
            <person name="Grigoriev I.V."/>
            <person name="Debuchy R."/>
            <person name="Gladieux P."/>
            <person name="Hiltunen Thoren M."/>
            <person name="Johannesson H."/>
        </authorList>
    </citation>
    <scope>NUCLEOTIDE SEQUENCE</scope>
    <source>
        <strain evidence="5">PSN309</strain>
    </source>
</reference>
<evidence type="ECO:0000256" key="1">
    <source>
        <dbReference type="ARBA" id="ARBA00006484"/>
    </source>
</evidence>
<evidence type="ECO:0000256" key="2">
    <source>
        <dbReference type="ARBA" id="ARBA00022857"/>
    </source>
</evidence>
<proteinExistence type="inferred from homology"/>
<evidence type="ECO:0000313" key="5">
    <source>
        <dbReference type="EMBL" id="KAK4182731.1"/>
    </source>
</evidence>
<accession>A0AAN6WK37</accession>
<comment type="caution">
    <text evidence="5">The sequence shown here is derived from an EMBL/GenBank/DDBJ whole genome shotgun (WGS) entry which is preliminary data.</text>
</comment>
<dbReference type="PROSITE" id="PS00061">
    <property type="entry name" value="ADH_SHORT"/>
    <property type="match status" value="1"/>
</dbReference>
<dbReference type="InterPro" id="IPR020904">
    <property type="entry name" value="Sc_DH/Rdtase_CS"/>
</dbReference>
<dbReference type="Proteomes" id="UP001302126">
    <property type="component" value="Unassembled WGS sequence"/>
</dbReference>
<keyword evidence="2" id="KW-0521">NADP</keyword>
<organism evidence="5 6">
    <name type="scientific">Podospora australis</name>
    <dbReference type="NCBI Taxonomy" id="1536484"/>
    <lineage>
        <taxon>Eukaryota</taxon>
        <taxon>Fungi</taxon>
        <taxon>Dikarya</taxon>
        <taxon>Ascomycota</taxon>
        <taxon>Pezizomycotina</taxon>
        <taxon>Sordariomycetes</taxon>
        <taxon>Sordariomycetidae</taxon>
        <taxon>Sordariales</taxon>
        <taxon>Podosporaceae</taxon>
        <taxon>Podospora</taxon>
    </lineage>
</organism>
<dbReference type="CDD" id="cd05374">
    <property type="entry name" value="17beta-HSD-like_SDR_c"/>
    <property type="match status" value="1"/>
</dbReference>
<keyword evidence="3" id="KW-0560">Oxidoreductase</keyword>
<dbReference type="Gene3D" id="3.40.50.720">
    <property type="entry name" value="NAD(P)-binding Rossmann-like Domain"/>
    <property type="match status" value="1"/>
</dbReference>
<protein>
    <submittedName>
        <fullName evidence="5">Oxidoreductase</fullName>
    </submittedName>
</protein>
<dbReference type="EMBL" id="MU864617">
    <property type="protein sequence ID" value="KAK4182731.1"/>
    <property type="molecule type" value="Genomic_DNA"/>
</dbReference>
<gene>
    <name evidence="5" type="ORF">QBC35DRAFT_456994</name>
</gene>
<dbReference type="GO" id="GO:0016491">
    <property type="term" value="F:oxidoreductase activity"/>
    <property type="evidence" value="ECO:0007669"/>
    <property type="project" value="UniProtKB-KW"/>
</dbReference>
<dbReference type="AlphaFoldDB" id="A0AAN6WK37"/>
<evidence type="ECO:0000256" key="4">
    <source>
        <dbReference type="RuleBase" id="RU000363"/>
    </source>
</evidence>
<evidence type="ECO:0000256" key="3">
    <source>
        <dbReference type="ARBA" id="ARBA00023002"/>
    </source>
</evidence>
<dbReference type="Pfam" id="PF00106">
    <property type="entry name" value="adh_short"/>
    <property type="match status" value="1"/>
</dbReference>
<evidence type="ECO:0000313" key="6">
    <source>
        <dbReference type="Proteomes" id="UP001302126"/>
    </source>
</evidence>
<dbReference type="PANTHER" id="PTHR43976">
    <property type="entry name" value="SHORT CHAIN DEHYDROGENASE"/>
    <property type="match status" value="1"/>
</dbReference>
<dbReference type="InterPro" id="IPR036291">
    <property type="entry name" value="NAD(P)-bd_dom_sf"/>
</dbReference>
<dbReference type="PANTHER" id="PTHR43976:SF16">
    <property type="entry name" value="SHORT-CHAIN DEHYDROGENASE_REDUCTASE FAMILY PROTEIN"/>
    <property type="match status" value="1"/>
</dbReference>
<comment type="similarity">
    <text evidence="1 4">Belongs to the short-chain dehydrogenases/reductases (SDR) family.</text>
</comment>
<dbReference type="PRINTS" id="PR00081">
    <property type="entry name" value="GDHRDH"/>
</dbReference>